<name>A0A7C4U7H7_UNCW3</name>
<proteinExistence type="predicted"/>
<feature type="coiled-coil region" evidence="1">
    <location>
        <begin position="491"/>
        <end position="518"/>
    </location>
</feature>
<sequence length="546" mass="65181">MIEKQFEELGKFLSNPDMYNNIAFLSGVSKDILSNIENFLASIKRNYIKINPFQLKEIEEIYLQDIVLLTDIEYFVRNPDEEKFLISLIERCKYERKILILTGEFSVKEIRFSEKILSYLKNAFNIGFKIERKAENHFKEIIKTIEQDLPEVKPESSIVEELREEYKAKMYIWKMKGFNTARIERVIDGNIDEITSEFVSFTSDIQRLIELQKRYGILELHMIPEKEKIEIEKKLFDPDSVAELDYKISFYEKRSNLRNHFKFLISWGEDVKNIGIDETNKEIIDFINDFCMEPYKYKGLNLIRGDRGFGKTTYLNLAGVQLFERFKSLVIAFITPHSILNIEEFIDDISYWDLALFDDIDKILFRYQKYFNDDILNIIFGMPVIATFTSKGFIETMMNFEKRTIIEIKEPGKEIKKKMLEKIAPFKRIEEEFLSKLDKIKGGYYEIENFVEDYYYERKKTGEIKEEKEIKPEMEEKQIEPEIEVKEIEPQREVKEEVKITEEKIEEKTIQEEKKEEEKVMKKISYLEDGIVLDIEDNNLRMQKVL</sequence>
<gene>
    <name evidence="2" type="ORF">ENV67_02405</name>
</gene>
<evidence type="ECO:0000256" key="1">
    <source>
        <dbReference type="SAM" id="Coils"/>
    </source>
</evidence>
<reference evidence="2" key="1">
    <citation type="journal article" date="2020" name="mSystems">
        <title>Genome- and Community-Level Interaction Insights into Carbon Utilization and Element Cycling Functions of Hydrothermarchaeota in Hydrothermal Sediment.</title>
        <authorList>
            <person name="Zhou Z."/>
            <person name="Liu Y."/>
            <person name="Xu W."/>
            <person name="Pan J."/>
            <person name="Luo Z.H."/>
            <person name="Li M."/>
        </authorList>
    </citation>
    <scope>NUCLEOTIDE SEQUENCE [LARGE SCALE GENOMIC DNA]</scope>
    <source>
        <strain evidence="2">SpSt-780</strain>
    </source>
</reference>
<dbReference type="SUPFAM" id="SSF52540">
    <property type="entry name" value="P-loop containing nucleoside triphosphate hydrolases"/>
    <property type="match status" value="1"/>
</dbReference>
<accession>A0A7C4U7H7</accession>
<evidence type="ECO:0008006" key="3">
    <source>
        <dbReference type="Google" id="ProtNLM"/>
    </source>
</evidence>
<dbReference type="InterPro" id="IPR027417">
    <property type="entry name" value="P-loop_NTPase"/>
</dbReference>
<keyword evidence="1" id="KW-0175">Coiled coil</keyword>
<dbReference type="EMBL" id="DTHG01000028">
    <property type="protein sequence ID" value="HGW91379.1"/>
    <property type="molecule type" value="Genomic_DNA"/>
</dbReference>
<comment type="caution">
    <text evidence="2">The sequence shown here is derived from an EMBL/GenBank/DDBJ whole genome shotgun (WGS) entry which is preliminary data.</text>
</comment>
<evidence type="ECO:0000313" key="2">
    <source>
        <dbReference type="EMBL" id="HGW91379.1"/>
    </source>
</evidence>
<dbReference type="AlphaFoldDB" id="A0A7C4U7H7"/>
<dbReference type="Gene3D" id="3.40.50.300">
    <property type="entry name" value="P-loop containing nucleotide triphosphate hydrolases"/>
    <property type="match status" value="1"/>
</dbReference>
<organism evidence="2">
    <name type="scientific">candidate division WOR-3 bacterium</name>
    <dbReference type="NCBI Taxonomy" id="2052148"/>
    <lineage>
        <taxon>Bacteria</taxon>
        <taxon>Bacteria division WOR-3</taxon>
    </lineage>
</organism>
<protein>
    <recommendedName>
        <fullName evidence="3">Chromosomal replication initiator protein DnaA domain-containing protein</fullName>
    </recommendedName>
</protein>